<reference evidence="1 2" key="1">
    <citation type="journal article" date="2013" name="Int. J. Food Microbiol.">
        <title>Expanding the diversity of oenococcal bacteriophages: insights into a novel group based on the integrase sequence.</title>
        <authorList>
            <person name="Jaomanjaka F."/>
            <person name="Ballestra P."/>
            <person name="Dols-Lafargue M."/>
            <person name="Le Marrec C."/>
        </authorList>
    </citation>
    <scope>NUCLEOTIDE SEQUENCE [LARGE SCALE GENOMIC DNA]</scope>
</reference>
<name>V5UTJ4_9CAUD</name>
<keyword evidence="2" id="KW-1185">Reference proteome</keyword>
<sequence length="97" mass="11436">MTINFNQFIKEYIKTIGYNTKRSVSLNIINAKHFKGFEDNKEMLNQLRAAEDKGYIVLTKVAPNDVAYYESHEYTPYYFNMQITDKLIEDIKENKLG</sequence>
<dbReference type="RefSeq" id="YP_009005259.1">
    <property type="nucleotide sequence ID" value="NC_023560.1"/>
</dbReference>
<accession>V5UTJ4</accession>
<protein>
    <submittedName>
        <fullName evidence="1">Uncharacterized protein</fullName>
    </submittedName>
</protein>
<proteinExistence type="predicted"/>
<organism evidence="1 2">
    <name type="scientific">Oenococcus phage phiS13</name>
    <dbReference type="NCBI Taxonomy" id="1432848"/>
    <lineage>
        <taxon>Viruses</taxon>
        <taxon>Duplodnaviria</taxon>
        <taxon>Heunggongvirae</taxon>
        <taxon>Uroviricota</taxon>
        <taxon>Caudoviricetes</taxon>
        <taxon>Sozzivirus</taxon>
        <taxon>Sozzivirus S13</taxon>
    </lineage>
</organism>
<evidence type="ECO:0000313" key="1">
    <source>
        <dbReference type="EMBL" id="AHB80409.1"/>
    </source>
</evidence>
<dbReference type="EMBL" id="KF183315">
    <property type="protein sequence ID" value="AHB80409.1"/>
    <property type="molecule type" value="Genomic_DNA"/>
</dbReference>
<evidence type="ECO:0000313" key="2">
    <source>
        <dbReference type="Proteomes" id="UP000018800"/>
    </source>
</evidence>
<dbReference type="KEGG" id="vg:18499700"/>
<dbReference type="Proteomes" id="UP000018800">
    <property type="component" value="Segment"/>
</dbReference>
<dbReference type="GeneID" id="18499700"/>